<dbReference type="AlphaFoldDB" id="A0A1J5SUJ4"/>
<dbReference type="InterPro" id="IPR018759">
    <property type="entry name" value="BBP2_2"/>
</dbReference>
<accession>A0A1J5SUJ4</accession>
<evidence type="ECO:0000313" key="1">
    <source>
        <dbReference type="EMBL" id="OIR03702.1"/>
    </source>
</evidence>
<comment type="caution">
    <text evidence="1">The sequence shown here is derived from an EMBL/GenBank/DDBJ whole genome shotgun (WGS) entry which is preliminary data.</text>
</comment>
<dbReference type="EMBL" id="MLJW01000063">
    <property type="protein sequence ID" value="OIR03702.1"/>
    <property type="molecule type" value="Genomic_DNA"/>
</dbReference>
<protein>
    <submittedName>
        <fullName evidence="1">Uncharacterized protein</fullName>
    </submittedName>
</protein>
<gene>
    <name evidence="1" type="ORF">GALL_141190</name>
</gene>
<dbReference type="Pfam" id="PF10082">
    <property type="entry name" value="BBP2_2"/>
    <property type="match status" value="1"/>
</dbReference>
<name>A0A1J5SUJ4_9ZZZZ</name>
<reference evidence="1" key="1">
    <citation type="submission" date="2016-10" db="EMBL/GenBank/DDBJ databases">
        <title>Sequence of Gallionella enrichment culture.</title>
        <authorList>
            <person name="Poehlein A."/>
            <person name="Muehling M."/>
            <person name="Daniel R."/>
        </authorList>
    </citation>
    <scope>NUCLEOTIDE SEQUENCE</scope>
</reference>
<sequence>MRIVETGTKQHKRTRLVRVTVAAACCLGAALSKAKALVSLNDGHDKIYVNGTVTFSWDSNIYASKGGQGDYVMAATTGVQYSRRAGLIGVDASVSVNASKYNRFTTEDFRNPSMSVEFTKQTGRMTGSLLFSAVRSSRADPNANLRTQAWTYDAGLKLHYPVIDRYSLSGGVEMTSQRYENNTALVNLNTYQADVNLFYVYSQERDLLAGVRIRKENTSANSNAIDAAYTFGVNGRIIPKVNGSVRFGYQTRSVTGLGAGNFNSWTADSSVTWTATKRFQVSGTLNKDFNTTSTDASTDVLAGSLAATYAVNEHIQLGANTGAGISRFLGTLGAGRKDTYFDYALSVNYSLNDHLKTSFQYSYFHNWSTLAIADFIRQGYSLTVASRW</sequence>
<proteinExistence type="predicted"/>
<organism evidence="1">
    <name type="scientific">mine drainage metagenome</name>
    <dbReference type="NCBI Taxonomy" id="410659"/>
    <lineage>
        <taxon>unclassified sequences</taxon>
        <taxon>metagenomes</taxon>
        <taxon>ecological metagenomes</taxon>
    </lineage>
</organism>